<reference evidence="4 5" key="1">
    <citation type="submission" date="2016-11" db="EMBL/GenBank/DDBJ databases">
        <authorList>
            <person name="Jaros S."/>
            <person name="Januszkiewicz K."/>
            <person name="Wedrychowicz H."/>
        </authorList>
    </citation>
    <scope>NUCLEOTIDE SEQUENCE [LARGE SCALE GENOMIC DNA]</scope>
    <source>
        <strain evidence="4">NCIMB 2154T</strain>
    </source>
</reference>
<dbReference type="Gene3D" id="1.10.12.10">
    <property type="entry name" value="Lyase 2-enoyl-coa Hydratase, Chain A, domain 2"/>
    <property type="match status" value="1"/>
</dbReference>
<dbReference type="PANTHER" id="PTHR11941">
    <property type="entry name" value="ENOYL-COA HYDRATASE-RELATED"/>
    <property type="match status" value="1"/>
</dbReference>
<accession>A0A2H1E5N8</accession>
<dbReference type="KEGG" id="tmar:MARIT_0138"/>
<evidence type="ECO:0000256" key="1">
    <source>
        <dbReference type="ARBA" id="ARBA00005254"/>
    </source>
</evidence>
<dbReference type="InterPro" id="IPR018376">
    <property type="entry name" value="Enoyl-CoA_hyd/isom_CS"/>
</dbReference>
<dbReference type="SUPFAM" id="SSF52096">
    <property type="entry name" value="ClpP/crotonase"/>
    <property type="match status" value="1"/>
</dbReference>
<protein>
    <submittedName>
        <fullName evidence="4">3-hydroxypropionyl-coenzyme A dehydratase</fullName>
        <ecNumber evidence="4">4.2.1.116</ecNumber>
    </submittedName>
</protein>
<dbReference type="CDD" id="cd06558">
    <property type="entry name" value="crotonase-like"/>
    <property type="match status" value="1"/>
</dbReference>
<evidence type="ECO:0000313" key="4">
    <source>
        <dbReference type="EMBL" id="SFZ80058.1"/>
    </source>
</evidence>
<gene>
    <name evidence="4" type="ORF">MARIT_0138</name>
</gene>
<dbReference type="EC" id="4.2.1.116" evidence="4"/>
<keyword evidence="2 4" id="KW-0456">Lyase</keyword>
<evidence type="ECO:0000256" key="2">
    <source>
        <dbReference type="ARBA" id="ARBA00023239"/>
    </source>
</evidence>
<dbReference type="Pfam" id="PF00378">
    <property type="entry name" value="ECH_1"/>
    <property type="match status" value="1"/>
</dbReference>
<dbReference type="PANTHER" id="PTHR11941:SF54">
    <property type="entry name" value="ENOYL-COA HYDRATASE, MITOCHONDRIAL"/>
    <property type="match status" value="1"/>
</dbReference>
<dbReference type="InterPro" id="IPR014748">
    <property type="entry name" value="Enoyl-CoA_hydra_C"/>
</dbReference>
<dbReference type="Gene3D" id="3.90.226.10">
    <property type="entry name" value="2-enoyl-CoA Hydratase, Chain A, domain 1"/>
    <property type="match status" value="1"/>
</dbReference>
<name>A0A2H1E5N8_9FLAO</name>
<dbReference type="GO" id="GO:0043956">
    <property type="term" value="F:3-hydroxypropionyl-CoA dehydratase activity"/>
    <property type="evidence" value="ECO:0007669"/>
    <property type="project" value="UniProtKB-EC"/>
</dbReference>
<dbReference type="EMBL" id="LT634361">
    <property type="protein sequence ID" value="SFZ80058.1"/>
    <property type="molecule type" value="Genomic_DNA"/>
</dbReference>
<dbReference type="AlphaFoldDB" id="A0A2H1E5N8"/>
<dbReference type="InterPro" id="IPR001753">
    <property type="entry name" value="Enoyl-CoA_hydra/iso"/>
</dbReference>
<evidence type="ECO:0000313" key="5">
    <source>
        <dbReference type="Proteomes" id="UP000231564"/>
    </source>
</evidence>
<dbReference type="PROSITE" id="PS00166">
    <property type="entry name" value="ENOYL_COA_HYDRATASE"/>
    <property type="match status" value="1"/>
</dbReference>
<proteinExistence type="inferred from homology"/>
<dbReference type="Proteomes" id="UP000231564">
    <property type="component" value="Chromosome MARIT"/>
</dbReference>
<keyword evidence="5" id="KW-1185">Reference proteome</keyword>
<evidence type="ECO:0000256" key="3">
    <source>
        <dbReference type="RuleBase" id="RU003707"/>
    </source>
</evidence>
<dbReference type="InterPro" id="IPR029045">
    <property type="entry name" value="ClpP/crotonase-like_dom_sf"/>
</dbReference>
<dbReference type="GO" id="GO:0006635">
    <property type="term" value="P:fatty acid beta-oxidation"/>
    <property type="evidence" value="ECO:0007669"/>
    <property type="project" value="TreeGrafter"/>
</dbReference>
<dbReference type="FunFam" id="3.90.226.10:FF:000009">
    <property type="entry name" value="Carnitinyl-CoA dehydratase"/>
    <property type="match status" value="1"/>
</dbReference>
<organism evidence="4 5">
    <name type="scientific">Tenacibaculum maritimum NCIMB 2154</name>
    <dbReference type="NCBI Taxonomy" id="1349785"/>
    <lineage>
        <taxon>Bacteria</taxon>
        <taxon>Pseudomonadati</taxon>
        <taxon>Bacteroidota</taxon>
        <taxon>Flavobacteriia</taxon>
        <taxon>Flavobacteriales</taxon>
        <taxon>Flavobacteriaceae</taxon>
        <taxon>Tenacibaculum</taxon>
    </lineage>
</organism>
<dbReference type="STRING" id="1349785.GCA_000509405_00947"/>
<sequence length="275" mass="29569">MLFFEHHYQLINTKKMGFQNILIDITDGLGKITINRPKKLNALNKVTIEELHNAFTTLNNDSSVKVIIVTGSGDKAFVAGADISEFSNFSEEEGGKLAAKGQELLFDFVENLSTPVIAAVNGFALGGGLELAMACHFRVASNHAKMGLPEVSLGVIPGYGGTQRLPQLVGKGKAMEMIMTAHMITAEEAKDAGLVNHVVSIEALLPFTEKLARKIMRNSPVAISGAIKAVNANYKDGVNGFLTEITAFGNCFGTEDFKEGTTAFLEKRKANFSGK</sequence>
<comment type="similarity">
    <text evidence="1 3">Belongs to the enoyl-CoA hydratase/isomerase family.</text>
</comment>